<keyword evidence="13" id="KW-1185">Reference proteome</keyword>
<dbReference type="PANTHER" id="PTHR13589:SF15">
    <property type="entry name" value="CREB-REGULATED TRANSCRIPTION COACTIVATOR, ISOFORM B"/>
    <property type="match status" value="1"/>
</dbReference>
<evidence type="ECO:0000256" key="4">
    <source>
        <dbReference type="ARBA" id="ARBA00022490"/>
    </source>
</evidence>
<dbReference type="InterPro" id="IPR024783">
    <property type="entry name" value="TORC_N"/>
</dbReference>
<dbReference type="PANTHER" id="PTHR13589">
    <property type="entry name" value="CREB-REGULATED TRANSCRIPTION COACTIVATOR"/>
    <property type="match status" value="1"/>
</dbReference>
<feature type="region of interest" description="Disordered" evidence="10">
    <location>
        <begin position="616"/>
        <end position="663"/>
    </location>
</feature>
<evidence type="ECO:0000256" key="1">
    <source>
        <dbReference type="ARBA" id="ARBA00004123"/>
    </source>
</evidence>
<feature type="compositionally biased region" description="Polar residues" evidence="10">
    <location>
        <begin position="529"/>
        <end position="543"/>
    </location>
</feature>
<feature type="compositionally biased region" description="Gly residues" evidence="10">
    <location>
        <begin position="188"/>
        <end position="200"/>
    </location>
</feature>
<keyword evidence="5" id="KW-0597">Phosphoprotein</keyword>
<feature type="compositionally biased region" description="Low complexity" evidence="10">
    <location>
        <begin position="621"/>
        <end position="637"/>
    </location>
</feature>
<feature type="region of interest" description="Disordered" evidence="10">
    <location>
        <begin position="345"/>
        <end position="414"/>
    </location>
</feature>
<feature type="non-terminal residue" evidence="12">
    <location>
        <position position="663"/>
    </location>
</feature>
<feature type="region of interest" description="Disordered" evidence="10">
    <location>
        <begin position="443"/>
        <end position="555"/>
    </location>
</feature>
<proteinExistence type="inferred from homology"/>
<dbReference type="GO" id="GO:0045944">
    <property type="term" value="P:positive regulation of transcription by RNA polymerase II"/>
    <property type="evidence" value="ECO:0007669"/>
    <property type="project" value="TreeGrafter"/>
</dbReference>
<comment type="similarity">
    <text evidence="3">Belongs to the TORC family.</text>
</comment>
<feature type="region of interest" description="Disordered" evidence="10">
    <location>
        <begin position="87"/>
        <end position="116"/>
    </location>
</feature>
<evidence type="ECO:0000256" key="3">
    <source>
        <dbReference type="ARBA" id="ARBA00007167"/>
    </source>
</evidence>
<comment type="subcellular location">
    <subcellularLocation>
        <location evidence="2">Cytoplasm</location>
    </subcellularLocation>
    <subcellularLocation>
        <location evidence="1">Nucleus</location>
    </subcellularLocation>
</comment>
<feature type="region of interest" description="Disordered" evidence="10">
    <location>
        <begin position="150"/>
        <end position="291"/>
    </location>
</feature>
<keyword evidence="9" id="KW-0539">Nucleus</keyword>
<feature type="compositionally biased region" description="Polar residues" evidence="10">
    <location>
        <begin position="638"/>
        <end position="656"/>
    </location>
</feature>
<evidence type="ECO:0000256" key="7">
    <source>
        <dbReference type="ARBA" id="ARBA00023159"/>
    </source>
</evidence>
<feature type="compositionally biased region" description="Polar residues" evidence="10">
    <location>
        <begin position="379"/>
        <end position="395"/>
    </location>
</feature>
<organism evidence="12 13">
    <name type="scientific">Armadillidium nasatum</name>
    <dbReference type="NCBI Taxonomy" id="96803"/>
    <lineage>
        <taxon>Eukaryota</taxon>
        <taxon>Metazoa</taxon>
        <taxon>Ecdysozoa</taxon>
        <taxon>Arthropoda</taxon>
        <taxon>Crustacea</taxon>
        <taxon>Multicrustacea</taxon>
        <taxon>Malacostraca</taxon>
        <taxon>Eumalacostraca</taxon>
        <taxon>Peracarida</taxon>
        <taxon>Isopoda</taxon>
        <taxon>Oniscidea</taxon>
        <taxon>Crinocheta</taxon>
        <taxon>Armadillidiidae</taxon>
        <taxon>Armadillidium</taxon>
    </lineage>
</organism>
<dbReference type="GO" id="GO:0005737">
    <property type="term" value="C:cytoplasm"/>
    <property type="evidence" value="ECO:0007669"/>
    <property type="project" value="UniProtKB-SubCell"/>
</dbReference>
<dbReference type="InterPro" id="IPR024786">
    <property type="entry name" value="TORC"/>
</dbReference>
<feature type="compositionally biased region" description="Low complexity" evidence="10">
    <location>
        <begin position="514"/>
        <end position="523"/>
    </location>
</feature>
<gene>
    <name evidence="12" type="primary">Crtc1</name>
    <name evidence="12" type="ORF">Anas_08030</name>
</gene>
<evidence type="ECO:0000313" key="12">
    <source>
        <dbReference type="EMBL" id="KAB7497338.1"/>
    </source>
</evidence>
<accession>A0A5N5STU8</accession>
<dbReference type="Proteomes" id="UP000326759">
    <property type="component" value="Unassembled WGS sequence"/>
</dbReference>
<evidence type="ECO:0000256" key="10">
    <source>
        <dbReference type="SAM" id="MobiDB-lite"/>
    </source>
</evidence>
<dbReference type="GO" id="GO:0005634">
    <property type="term" value="C:nucleus"/>
    <property type="evidence" value="ECO:0007669"/>
    <property type="project" value="UniProtKB-SubCell"/>
</dbReference>
<keyword evidence="4" id="KW-0963">Cytoplasm</keyword>
<name>A0A5N5STU8_9CRUS</name>
<feature type="compositionally biased region" description="Polar residues" evidence="10">
    <location>
        <begin position="277"/>
        <end position="291"/>
    </location>
</feature>
<comment type="caution">
    <text evidence="12">The sequence shown here is derived from an EMBL/GenBank/DDBJ whole genome shotgun (WGS) entry which is preliminary data.</text>
</comment>
<feature type="compositionally biased region" description="Low complexity" evidence="10">
    <location>
        <begin position="404"/>
        <end position="414"/>
    </location>
</feature>
<dbReference type="GO" id="GO:0008140">
    <property type="term" value="F:cAMP response element binding protein binding"/>
    <property type="evidence" value="ECO:0007669"/>
    <property type="project" value="InterPro"/>
</dbReference>
<keyword evidence="6" id="KW-0805">Transcription regulation</keyword>
<dbReference type="AlphaFoldDB" id="A0A5N5STU8"/>
<feature type="domain" description="Transducer of regulated CREB activity N-terminal" evidence="11">
    <location>
        <begin position="4"/>
        <end position="43"/>
    </location>
</feature>
<evidence type="ECO:0000256" key="6">
    <source>
        <dbReference type="ARBA" id="ARBA00023015"/>
    </source>
</evidence>
<sequence length="663" mass="70736">MAATPRKFQEKIALINERAAQGTAAYEEIMQEVSSLRSQQNRPSGYYCQYPQQGAVSDLITLTQMYSSSGGASAVEPTTILGTGRPHPSLQTTSPHSVAHRHSHLTPPDMLSRSSSDSSLHQTAYQNKIIGGYRKGSIITERPSHLSSGVAYQMHKSSADPFPTSEAPLYNHVNRSSAKPIPTTAGSAVGGPGAGPGGGSLPDLTHVQFIQPMPNPIPDFDHNPSHYSNRPHLDSSPGQFSPRLNGPYMGRAPSSRGTSPGPSPRPSPAMDRKQKTKPYSTPPSLASQRHLTSSKNLLSVPSVVNAHHHMAKAIVTDNSIIHTVDPPLPNNPGLNIFGCPLSPSGSHPTSPMPVPLMDYRNPSSPQISPCASPVPPFSPQQTGPLTQYRCSSPDSRGSAPPSPVSLHHSSPASSPGATLVKPFVYEGFAQTQTASQLNQQFQQITMQSSSLPPDLQGDRTGGGGNGNRGRELSSSPLNRVSIQTSIPSSSPSQIMSHPIPSSPSHIPPSPTHPSSPSHSPVSPAGGVSTPLSQHPATPQTPLTPSVPLPRLVVTDQDGNDDKDLLLNEVSEFSSFIFDDYIFRNLSSLGEEELMSVDQILFINLKGSLIEEQEQLQKIPHHQQVNHPSSPSSNQPQQLSRSLETSFGLSSSPSQIMTLDPLDE</sequence>
<protein>
    <submittedName>
        <fullName evidence="12">CREB-regulated transcription coactivator 1</fullName>
    </submittedName>
</protein>
<evidence type="ECO:0000256" key="9">
    <source>
        <dbReference type="ARBA" id="ARBA00023242"/>
    </source>
</evidence>
<evidence type="ECO:0000256" key="5">
    <source>
        <dbReference type="ARBA" id="ARBA00022553"/>
    </source>
</evidence>
<feature type="compositionally biased region" description="Low complexity" evidence="10">
    <location>
        <begin position="250"/>
        <end position="260"/>
    </location>
</feature>
<dbReference type="EMBL" id="SEYY01020395">
    <property type="protein sequence ID" value="KAB7497338.1"/>
    <property type="molecule type" value="Genomic_DNA"/>
</dbReference>
<evidence type="ECO:0000313" key="13">
    <source>
        <dbReference type="Proteomes" id="UP000326759"/>
    </source>
</evidence>
<dbReference type="OrthoDB" id="6375865at2759"/>
<dbReference type="Pfam" id="PF12884">
    <property type="entry name" value="TORC_N"/>
    <property type="match status" value="1"/>
</dbReference>
<evidence type="ECO:0000259" key="11">
    <source>
        <dbReference type="Pfam" id="PF12884"/>
    </source>
</evidence>
<feature type="compositionally biased region" description="Low complexity" evidence="10">
    <location>
        <begin position="480"/>
        <end position="504"/>
    </location>
</feature>
<evidence type="ECO:0000256" key="8">
    <source>
        <dbReference type="ARBA" id="ARBA00023163"/>
    </source>
</evidence>
<reference evidence="12 13" key="1">
    <citation type="journal article" date="2019" name="PLoS Biol.">
        <title>Sex chromosomes control vertical transmission of feminizing Wolbachia symbionts in an isopod.</title>
        <authorList>
            <person name="Becking T."/>
            <person name="Chebbi M.A."/>
            <person name="Giraud I."/>
            <person name="Moumen B."/>
            <person name="Laverre T."/>
            <person name="Caubet Y."/>
            <person name="Peccoud J."/>
            <person name="Gilbert C."/>
            <person name="Cordaux R."/>
        </authorList>
    </citation>
    <scope>NUCLEOTIDE SEQUENCE [LARGE SCALE GENOMIC DNA]</scope>
    <source>
        <strain evidence="12">ANa2</strain>
        <tissue evidence="12">Whole body excluding digestive tract and cuticle</tissue>
    </source>
</reference>
<keyword evidence="8" id="KW-0804">Transcription</keyword>
<dbReference type="GO" id="GO:0051289">
    <property type="term" value="P:protein homotetramerization"/>
    <property type="evidence" value="ECO:0007669"/>
    <property type="project" value="InterPro"/>
</dbReference>
<evidence type="ECO:0000256" key="2">
    <source>
        <dbReference type="ARBA" id="ARBA00004496"/>
    </source>
</evidence>
<keyword evidence="7" id="KW-0010">Activator</keyword>